<proteinExistence type="predicted"/>
<accession>A0A174SGI9</accession>
<organism evidence="1 2">
    <name type="scientific">Bacteroides thetaiotaomicron</name>
    <dbReference type="NCBI Taxonomy" id="818"/>
    <lineage>
        <taxon>Bacteria</taxon>
        <taxon>Pseudomonadati</taxon>
        <taxon>Bacteroidota</taxon>
        <taxon>Bacteroidia</taxon>
        <taxon>Bacteroidales</taxon>
        <taxon>Bacteroidaceae</taxon>
        <taxon>Bacteroides</taxon>
    </lineage>
</organism>
<evidence type="ECO:0000313" key="1">
    <source>
        <dbReference type="EMBL" id="CUP96824.1"/>
    </source>
</evidence>
<gene>
    <name evidence="1" type="ORF">ERS852557_02282</name>
</gene>
<dbReference type="EMBL" id="CZBI01000003">
    <property type="protein sequence ID" value="CUP96824.1"/>
    <property type="molecule type" value="Genomic_DNA"/>
</dbReference>
<protein>
    <submittedName>
        <fullName evidence="1">Uncharacterized protein</fullName>
    </submittedName>
</protein>
<name>A0A174SGI9_BACT4</name>
<dbReference type="AlphaFoldDB" id="A0A174SGI9"/>
<sequence>MSEEPKESFFLFDSACCELLQHNNLLPYCPIYPLYLPDLPPVSLCSSPYFCALNILILFNDEVCCMICAAEVESAWLLCGMLFGRRIVQYSMLVVLFSIGI</sequence>
<dbReference type="Proteomes" id="UP000095541">
    <property type="component" value="Unassembled WGS sequence"/>
</dbReference>
<reference evidence="1 2" key="1">
    <citation type="submission" date="2015-09" db="EMBL/GenBank/DDBJ databases">
        <authorList>
            <consortium name="Pathogen Informatics"/>
        </authorList>
    </citation>
    <scope>NUCLEOTIDE SEQUENCE [LARGE SCALE GENOMIC DNA]</scope>
    <source>
        <strain evidence="1 2">2789STDY5834945</strain>
    </source>
</reference>
<evidence type="ECO:0000313" key="2">
    <source>
        <dbReference type="Proteomes" id="UP000095541"/>
    </source>
</evidence>